<keyword evidence="13 18" id="KW-0862">Zinc</keyword>
<dbReference type="InterPro" id="IPR000489">
    <property type="entry name" value="Pterin-binding_dom"/>
</dbReference>
<dbReference type="InterPro" id="IPR036589">
    <property type="entry name" value="HCY_dom_sf"/>
</dbReference>
<dbReference type="PANTHER" id="PTHR45833:SF1">
    <property type="entry name" value="METHIONINE SYNTHASE"/>
    <property type="match status" value="1"/>
</dbReference>
<feature type="domain" description="B12-binding N-terminal" evidence="26">
    <location>
        <begin position="760"/>
        <end position="801"/>
    </location>
</feature>
<dbReference type="FunFam" id="3.20.20.330:FF:000001">
    <property type="entry name" value="Methionine synthase"/>
    <property type="match status" value="1"/>
</dbReference>
<evidence type="ECO:0000256" key="1">
    <source>
        <dbReference type="ARBA" id="ARBA00001947"/>
    </source>
</evidence>
<dbReference type="CDD" id="cd00740">
    <property type="entry name" value="MeTr"/>
    <property type="match status" value="1"/>
</dbReference>
<dbReference type="RefSeq" id="XP_005791493.1">
    <property type="nucleotide sequence ID" value="XM_005791436.1"/>
</dbReference>
<feature type="binding site" evidence="18 20">
    <location>
        <position position="389"/>
    </location>
    <ligand>
        <name>Zn(2+)</name>
        <dbReference type="ChEBI" id="CHEBI:29105"/>
    </ligand>
</feature>
<dbReference type="GO" id="GO:0032259">
    <property type="term" value="P:methylation"/>
    <property type="evidence" value="ECO:0007669"/>
    <property type="project" value="UniProtKB-KW"/>
</dbReference>
<evidence type="ECO:0000256" key="2">
    <source>
        <dbReference type="ARBA" id="ARBA00001956"/>
    </source>
</evidence>
<evidence type="ECO:0000313" key="28">
    <source>
        <dbReference type="Proteomes" id="UP000013827"/>
    </source>
</evidence>
<dbReference type="InterPro" id="IPR036724">
    <property type="entry name" value="Cobalamin-bd_sf"/>
</dbReference>
<feature type="binding site" evidence="18 20">
    <location>
        <position position="388"/>
    </location>
    <ligand>
        <name>Zn(2+)</name>
        <dbReference type="ChEBI" id="CHEBI:29105"/>
    </ligand>
</feature>
<dbReference type="Pfam" id="PF02574">
    <property type="entry name" value="S-methyl_trans"/>
    <property type="match status" value="1"/>
</dbReference>
<feature type="binding site" evidence="19">
    <location>
        <begin position="1287"/>
        <end position="1288"/>
    </location>
    <ligand>
        <name>S-adenosyl-L-methionine</name>
        <dbReference type="ChEBI" id="CHEBI:59789"/>
    </ligand>
</feature>
<evidence type="ECO:0000313" key="27">
    <source>
        <dbReference type="EnsemblProtists" id="EOD39064"/>
    </source>
</evidence>
<dbReference type="GO" id="GO:0008705">
    <property type="term" value="F:methionine synthase activity"/>
    <property type="evidence" value="ECO:0007669"/>
    <property type="project" value="UniProtKB-EC"/>
</dbReference>
<evidence type="ECO:0000256" key="13">
    <source>
        <dbReference type="ARBA" id="ARBA00022833"/>
    </source>
</evidence>
<dbReference type="PROSITE" id="PS50970">
    <property type="entry name" value="HCY"/>
    <property type="match status" value="1"/>
</dbReference>
<evidence type="ECO:0000256" key="20">
    <source>
        <dbReference type="PROSITE-ProRule" id="PRU00333"/>
    </source>
</evidence>
<comment type="pathway">
    <text evidence="3">Amino-acid biosynthesis; L-methionine biosynthesis via de novo pathway; L-methionine from L-homocysteine (MetH route): step 1/1.</text>
</comment>
<dbReference type="PROSITE" id="PS51337">
    <property type="entry name" value="B12_BINDING_NTER"/>
    <property type="match status" value="1"/>
</dbReference>
<evidence type="ECO:0000259" key="24">
    <source>
        <dbReference type="PROSITE" id="PS50974"/>
    </source>
</evidence>
<dbReference type="KEGG" id="ehx:EMIHUDRAFT_423073"/>
<dbReference type="GO" id="GO:0046653">
    <property type="term" value="P:tetrahydrofolate metabolic process"/>
    <property type="evidence" value="ECO:0007669"/>
    <property type="project" value="TreeGrafter"/>
</dbReference>
<keyword evidence="11 18" id="KW-0479">Metal-binding</keyword>
<keyword evidence="10 19" id="KW-0949">S-adenosyl-L-methionine</keyword>
<evidence type="ECO:0000256" key="4">
    <source>
        <dbReference type="ARBA" id="ARBA00010398"/>
    </source>
</evidence>
<feature type="binding site" description="axial binding residue" evidence="18">
    <location>
        <position position="850"/>
    </location>
    <ligand>
        <name>methylcob(III)alamin</name>
        <dbReference type="ChEBI" id="CHEBI:28115"/>
    </ligand>
    <ligandPart>
        <name>Co</name>
        <dbReference type="ChEBI" id="CHEBI:27638"/>
    </ligandPart>
</feature>
<dbReference type="UniPathway" id="UPA00051">
    <property type="reaction ID" value="UER00081"/>
</dbReference>
<reference evidence="28" key="1">
    <citation type="journal article" date="2013" name="Nature">
        <title>Pan genome of the phytoplankton Emiliania underpins its global distribution.</title>
        <authorList>
            <person name="Read B.A."/>
            <person name="Kegel J."/>
            <person name="Klute M.J."/>
            <person name="Kuo A."/>
            <person name="Lefebvre S.C."/>
            <person name="Maumus F."/>
            <person name="Mayer C."/>
            <person name="Miller J."/>
            <person name="Monier A."/>
            <person name="Salamov A."/>
            <person name="Young J."/>
            <person name="Aguilar M."/>
            <person name="Claverie J.M."/>
            <person name="Frickenhaus S."/>
            <person name="Gonzalez K."/>
            <person name="Herman E.K."/>
            <person name="Lin Y.C."/>
            <person name="Napier J."/>
            <person name="Ogata H."/>
            <person name="Sarno A.F."/>
            <person name="Shmutz J."/>
            <person name="Schroeder D."/>
            <person name="de Vargas C."/>
            <person name="Verret F."/>
            <person name="von Dassow P."/>
            <person name="Valentin K."/>
            <person name="Van de Peer Y."/>
            <person name="Wheeler G."/>
            <person name="Dacks J.B."/>
            <person name="Delwiche C.F."/>
            <person name="Dyhrman S.T."/>
            <person name="Glockner G."/>
            <person name="John U."/>
            <person name="Richards T."/>
            <person name="Worden A.Z."/>
            <person name="Zhang X."/>
            <person name="Grigoriev I.V."/>
            <person name="Allen A.E."/>
            <person name="Bidle K."/>
            <person name="Borodovsky M."/>
            <person name="Bowler C."/>
            <person name="Brownlee C."/>
            <person name="Cock J.M."/>
            <person name="Elias M."/>
            <person name="Gladyshev V.N."/>
            <person name="Groth M."/>
            <person name="Guda C."/>
            <person name="Hadaegh A."/>
            <person name="Iglesias-Rodriguez M.D."/>
            <person name="Jenkins J."/>
            <person name="Jones B.M."/>
            <person name="Lawson T."/>
            <person name="Leese F."/>
            <person name="Lindquist E."/>
            <person name="Lobanov A."/>
            <person name="Lomsadze A."/>
            <person name="Malik S.B."/>
            <person name="Marsh M.E."/>
            <person name="Mackinder L."/>
            <person name="Mock T."/>
            <person name="Mueller-Roeber B."/>
            <person name="Pagarete A."/>
            <person name="Parker M."/>
            <person name="Probert I."/>
            <person name="Quesneville H."/>
            <person name="Raines C."/>
            <person name="Rensing S.A."/>
            <person name="Riano-Pachon D.M."/>
            <person name="Richier S."/>
            <person name="Rokitta S."/>
            <person name="Shiraiwa Y."/>
            <person name="Soanes D.M."/>
            <person name="van der Giezen M."/>
            <person name="Wahlund T.M."/>
            <person name="Williams B."/>
            <person name="Wilson W."/>
            <person name="Wolfe G."/>
            <person name="Wurch L.L."/>
        </authorList>
    </citation>
    <scope>NUCLEOTIDE SEQUENCE</scope>
</reference>
<evidence type="ECO:0000256" key="11">
    <source>
        <dbReference type="ARBA" id="ARBA00022723"/>
    </source>
</evidence>
<dbReference type="GO" id="GO:0050667">
    <property type="term" value="P:homocysteine metabolic process"/>
    <property type="evidence" value="ECO:0007669"/>
    <property type="project" value="TreeGrafter"/>
</dbReference>
<dbReference type="EnsemblProtists" id="EOD39064">
    <property type="protein sequence ID" value="EOD39064"/>
    <property type="gene ID" value="EMIHUDRAFT_423073"/>
</dbReference>
<protein>
    <recommendedName>
        <fullName evidence="5">methionine synthase</fullName>
        <ecNumber evidence="5">2.1.1.13</ecNumber>
    </recommendedName>
    <alternativeName>
        <fullName evidence="17">5-methyltetrahydrofolate--homocysteine methyltransferase</fullName>
    </alternativeName>
    <alternativeName>
        <fullName evidence="16">Vitamin-B12 dependent methionine synthase</fullName>
    </alternativeName>
</protein>
<dbReference type="GO" id="GO:0031419">
    <property type="term" value="F:cobalamin binding"/>
    <property type="evidence" value="ECO:0007669"/>
    <property type="project" value="UniProtKB-KW"/>
</dbReference>
<dbReference type="PIRSF" id="PIRSF000381">
    <property type="entry name" value="MetH"/>
    <property type="match status" value="1"/>
</dbReference>
<feature type="domain" description="B12-binding" evidence="25">
    <location>
        <begin position="837"/>
        <end position="972"/>
    </location>
</feature>
<comment type="cofactor">
    <cofactor evidence="1 20">
        <name>Zn(2+)</name>
        <dbReference type="ChEBI" id="CHEBI:29105"/>
    </cofactor>
</comment>
<accession>A0A0D3KTH9</accession>
<feature type="domain" description="AdoMet activation" evidence="24">
    <location>
        <begin position="988"/>
        <end position="1325"/>
    </location>
</feature>
<evidence type="ECO:0000259" key="26">
    <source>
        <dbReference type="PROSITE" id="PS51337"/>
    </source>
</evidence>
<dbReference type="SUPFAM" id="SSF52242">
    <property type="entry name" value="Cobalamin (vitamin B12)-binding domain"/>
    <property type="match status" value="1"/>
</dbReference>
<keyword evidence="6 21" id="KW-0489">Methyltransferase</keyword>
<dbReference type="eggNOG" id="KOG1579">
    <property type="taxonomic scope" value="Eukaryota"/>
</dbReference>
<reference evidence="27" key="2">
    <citation type="submission" date="2024-10" db="UniProtKB">
        <authorList>
            <consortium name="EnsemblProtists"/>
        </authorList>
    </citation>
    <scope>IDENTIFICATION</scope>
</reference>
<evidence type="ECO:0000256" key="7">
    <source>
        <dbReference type="ARBA" id="ARBA00022605"/>
    </source>
</evidence>
<comment type="cofactor">
    <cofactor evidence="2 18">
        <name>methylcob(III)alamin</name>
        <dbReference type="ChEBI" id="CHEBI:28115"/>
    </cofactor>
</comment>
<evidence type="ECO:0000256" key="10">
    <source>
        <dbReference type="ARBA" id="ARBA00022691"/>
    </source>
</evidence>
<evidence type="ECO:0000256" key="9">
    <source>
        <dbReference type="ARBA" id="ARBA00022679"/>
    </source>
</evidence>
<evidence type="ECO:0000259" key="23">
    <source>
        <dbReference type="PROSITE" id="PS50972"/>
    </source>
</evidence>
<evidence type="ECO:0000256" key="16">
    <source>
        <dbReference type="ARBA" id="ARBA00030163"/>
    </source>
</evidence>
<dbReference type="SUPFAM" id="SSF56507">
    <property type="entry name" value="Methionine synthase activation domain-like"/>
    <property type="match status" value="1"/>
</dbReference>
<dbReference type="Pfam" id="PF00809">
    <property type="entry name" value="Pterin_bind"/>
    <property type="match status" value="1"/>
</dbReference>
<evidence type="ECO:0000256" key="8">
    <source>
        <dbReference type="ARBA" id="ARBA00022628"/>
    </source>
</evidence>
<dbReference type="Gene3D" id="1.10.288.10">
    <property type="entry name" value="Cobalamin-dependent Methionine Synthase, domain 2"/>
    <property type="match status" value="1"/>
</dbReference>
<dbReference type="Pfam" id="PF02310">
    <property type="entry name" value="B12-binding"/>
    <property type="match status" value="1"/>
</dbReference>
<dbReference type="InterPro" id="IPR003759">
    <property type="entry name" value="Cbl-bd_cap"/>
</dbReference>
<evidence type="ECO:0000256" key="21">
    <source>
        <dbReference type="PROSITE-ProRule" id="PRU00346"/>
    </source>
</evidence>
<dbReference type="InterPro" id="IPR006158">
    <property type="entry name" value="Cobalamin-bd"/>
</dbReference>
<dbReference type="InterPro" id="IPR003726">
    <property type="entry name" value="HCY_dom"/>
</dbReference>
<keyword evidence="8 18" id="KW-0846">Cobalamin</keyword>
<feature type="binding site" evidence="19">
    <location>
        <position position="1232"/>
    </location>
    <ligand>
        <name>S-adenosyl-L-methionine</name>
        <dbReference type="ChEBI" id="CHEBI:59789"/>
    </ligand>
</feature>
<evidence type="ECO:0000256" key="19">
    <source>
        <dbReference type="PIRSR" id="PIRSR000381-2"/>
    </source>
</evidence>
<evidence type="ECO:0000256" key="17">
    <source>
        <dbReference type="ARBA" id="ARBA00031040"/>
    </source>
</evidence>
<evidence type="ECO:0000256" key="15">
    <source>
        <dbReference type="ARBA" id="ARBA00023285"/>
    </source>
</evidence>
<evidence type="ECO:0000256" key="14">
    <source>
        <dbReference type="ARBA" id="ARBA00023167"/>
    </source>
</evidence>
<dbReference type="OMA" id="ADCIAMS"/>
<dbReference type="InterPro" id="IPR004223">
    <property type="entry name" value="VitB12-dep_Met_synth_activ_dom"/>
</dbReference>
<dbReference type="Pfam" id="PF02965">
    <property type="entry name" value="Met_synt_B12"/>
    <property type="match status" value="1"/>
</dbReference>
<dbReference type="GO" id="GO:0005829">
    <property type="term" value="C:cytosol"/>
    <property type="evidence" value="ECO:0007669"/>
    <property type="project" value="TreeGrafter"/>
</dbReference>
<dbReference type="PANTHER" id="PTHR45833">
    <property type="entry name" value="METHIONINE SYNTHASE"/>
    <property type="match status" value="1"/>
</dbReference>
<dbReference type="GeneID" id="17284335"/>
<dbReference type="PaxDb" id="2903-EOD39064"/>
<dbReference type="PROSITE" id="PS50974">
    <property type="entry name" value="ADOMET_ACTIVATION"/>
    <property type="match status" value="1"/>
</dbReference>
<keyword evidence="12" id="KW-0677">Repeat</keyword>
<dbReference type="FunFam" id="3.20.20.20:FF:000002">
    <property type="entry name" value="Methionine synthase"/>
    <property type="match status" value="1"/>
</dbReference>
<dbReference type="Gene3D" id="3.20.20.330">
    <property type="entry name" value="Homocysteine-binding-like domain"/>
    <property type="match status" value="1"/>
</dbReference>
<feature type="domain" description="Pterin-binding" evidence="23">
    <location>
        <begin position="436"/>
        <end position="703"/>
    </location>
</feature>
<evidence type="ECO:0000256" key="5">
    <source>
        <dbReference type="ARBA" id="ARBA00012032"/>
    </source>
</evidence>
<organism evidence="27 28">
    <name type="scientific">Emiliania huxleyi (strain CCMP1516)</name>
    <dbReference type="NCBI Taxonomy" id="280463"/>
    <lineage>
        <taxon>Eukaryota</taxon>
        <taxon>Haptista</taxon>
        <taxon>Haptophyta</taxon>
        <taxon>Prymnesiophyceae</taxon>
        <taxon>Isochrysidales</taxon>
        <taxon>Noelaerhabdaceae</taxon>
        <taxon>Emiliania</taxon>
    </lineage>
</organism>
<dbReference type="Gene3D" id="3.20.20.20">
    <property type="entry name" value="Dihydropteroate synthase-like"/>
    <property type="match status" value="2"/>
</dbReference>
<comment type="similarity">
    <text evidence="4">Belongs to the vitamin-B12 dependent methionine synthase family.</text>
</comment>
<feature type="binding site" evidence="18 20">
    <location>
        <position position="325"/>
    </location>
    <ligand>
        <name>Zn(2+)</name>
        <dbReference type="ChEBI" id="CHEBI:29105"/>
    </ligand>
</feature>
<feature type="binding site" evidence="19">
    <location>
        <position position="899"/>
    </location>
    <ligand>
        <name>methylcob(III)alamin</name>
        <dbReference type="ChEBI" id="CHEBI:28115"/>
    </ligand>
</feature>
<evidence type="ECO:0000259" key="25">
    <source>
        <dbReference type="PROSITE" id="PS51332"/>
    </source>
</evidence>
<keyword evidence="15" id="KW-0170">Cobalt</keyword>
<dbReference type="Proteomes" id="UP000013827">
    <property type="component" value="Unassembled WGS sequence"/>
</dbReference>
<dbReference type="PROSITE" id="PS51332">
    <property type="entry name" value="B12_BINDING"/>
    <property type="match status" value="1"/>
</dbReference>
<keyword evidence="28" id="KW-1185">Reference proteome</keyword>
<dbReference type="PROSITE" id="PS50972">
    <property type="entry name" value="PTERIN_BINDING"/>
    <property type="match status" value="1"/>
</dbReference>
<keyword evidence="7" id="KW-0028">Amino-acid biosynthesis</keyword>
<sequence>MDSASLSAAVTAEIERQQAAINYDELSLDELKVVVASLVERLELAKAALTSKMDTPKLVAAKVEGTFPDLPWGSPVDAEMVRSYLEKNMQERIMVIDGAMGTTIQQYKFSEEDFRGERWKDIDQELKGNNDLLVFTQPDTIRDIHRRYFLAGADMVETNTFSGTTIAQADYKMEHIVYELNKVAAELAVDAAKEVTQLEPHKPRMVCGAIGPTNRTLSISPSVEDPGFRNCTWDEVVTAYKEQVAGLIDGGVHIILVETIFDTLNAKAALFAIDEYYEESGCPRLPVIISGTIVDMSGRTLSGQTTEAFYVSVQHSKPLCIGLNCALGAPQMLPFMQALAGVAECFVHSYPNAGLPNAMGGYDDTPQMFSDAVRQFAELGLVNMLGGCCGTTPEHIASLAQMLDREKFKPHVRNPLCDKMRLSGLEAITVDANLGYVNIGERCNIAGSAKFKKLILDGKYDKGLEIALAQAESGATVIDVNMDEGLLDGEYAMKKFLNMLIPEPDVSKLPICVDSSKFHIGVAGLKCCQGKCIFNSISLKEGEAAFIKNAKIVKRFGAAVVVMAFDEVGQAATYEDKCRICKRAYDILVGPEVEFPPHDIIFDPNILTIVAGVEEHNNYGKDFILATKYIKENLPGAHISGGVSNLSFGFRGLTALEAEYGFIVSQPALERARSQLLTALREAMHAIFLYHCIQNGMDFGIVNAGAMPIYEDIPQPMRQYCEEVVLNESADGGHVERLLKFAEEEKERKDAGGGKVVKKDAAEWRNKPIKERLTYSLVKGLSEFTDEDVEEARQLFATPLEQLHATSTLPFLEAEKTKRAAERAAAGLAEEEEQCGKGTVVLATVKGDVHDIGKNIVGVVLGCNNFKVIDCGVMQPCFNILEACRENKAQILGLSGLITPSLDEMVAVAKEMERLGMKIPLLIGGATTSKMHTAVKVAPMYSGVAMHVLDASRAVGVCSALLNPDQREEMVEDVNEQYEELREDHYASLASRKFKTLEEARELGLGVKWGKDATPPTPQLVGTKVYEDYPLEELLPYIDWNPFFQVWQLRGKYPNRGYPKIFNDETVGEEAKKLHADGEALIADIIKNKTLKARAVVGIWPANAVGDDIEVYAADGSGAVRGVLHTLRQQEEREDDHYLALSDFVATKESGVKDYVGGFAVSCGFGCEEVCSKLRAEGDDYQGIMMEAVADRLAEAFAELLHHKMRKELWGYAPDEALSADDMLKVKYQGIRPAPGYPTQPDHTEKAFLWELLDAEKATGITMTDSFAMLPAASVSAVIFANPCSTYFQVGKVCKDQITDYASRKGMSMEEAERWMGPYLAYDPAA</sequence>
<dbReference type="InterPro" id="IPR050554">
    <property type="entry name" value="Met_Synthase/Corrinoid"/>
</dbReference>
<evidence type="ECO:0000256" key="18">
    <source>
        <dbReference type="PIRSR" id="PIRSR000381-1"/>
    </source>
</evidence>
<dbReference type="InterPro" id="IPR011005">
    <property type="entry name" value="Dihydropteroate_synth-like_sf"/>
</dbReference>
<name>A0A0D3KTH9_EMIH1</name>
<dbReference type="Gene3D" id="3.40.50.280">
    <property type="entry name" value="Cobalamin-binding domain"/>
    <property type="match status" value="1"/>
</dbReference>
<dbReference type="SUPFAM" id="SSF82282">
    <property type="entry name" value="Homocysteine S-methyltransferase"/>
    <property type="match status" value="1"/>
</dbReference>
<evidence type="ECO:0000259" key="22">
    <source>
        <dbReference type="PROSITE" id="PS50970"/>
    </source>
</evidence>
<dbReference type="InterPro" id="IPR011822">
    <property type="entry name" value="MetH"/>
</dbReference>
<feature type="domain" description="Hcy-binding" evidence="22">
    <location>
        <begin position="82"/>
        <end position="403"/>
    </location>
</feature>
<evidence type="ECO:0000256" key="6">
    <source>
        <dbReference type="ARBA" id="ARBA00022603"/>
    </source>
</evidence>
<dbReference type="HOGENOM" id="CLU_004914_2_0_1"/>
<dbReference type="InterPro" id="IPR037010">
    <property type="entry name" value="VitB12-dep_Met_synth_activ_sf"/>
</dbReference>
<dbReference type="SUPFAM" id="SSF51717">
    <property type="entry name" value="Dihydropteroate synthetase-like"/>
    <property type="match status" value="1"/>
</dbReference>
<dbReference type="GO" id="GO:0008270">
    <property type="term" value="F:zinc ion binding"/>
    <property type="evidence" value="ECO:0007669"/>
    <property type="project" value="InterPro"/>
</dbReference>
<dbReference type="STRING" id="2903.R1FZW9"/>
<dbReference type="Gene3D" id="3.10.196.10">
    <property type="entry name" value="Vitamin B12-dependent methionine synthase, activation domain"/>
    <property type="match status" value="1"/>
</dbReference>
<dbReference type="EC" id="2.1.1.13" evidence="5"/>
<dbReference type="FunFam" id="3.40.50.280:FF:000001">
    <property type="entry name" value="Methionine synthase"/>
    <property type="match status" value="1"/>
</dbReference>
<keyword evidence="9 21" id="KW-0808">Transferase</keyword>
<keyword evidence="14" id="KW-0486">Methionine biosynthesis</keyword>
<evidence type="ECO:0000256" key="3">
    <source>
        <dbReference type="ARBA" id="ARBA00005178"/>
    </source>
</evidence>
<feature type="binding site" evidence="19">
    <location>
        <begin position="847"/>
        <end position="851"/>
    </location>
    <ligand>
        <name>methylcob(III)alamin</name>
        <dbReference type="ChEBI" id="CHEBI:28115"/>
    </ligand>
</feature>
<feature type="binding site" evidence="19">
    <location>
        <position position="895"/>
    </location>
    <ligand>
        <name>methylcob(III)alamin</name>
        <dbReference type="ChEBI" id="CHEBI:28115"/>
    </ligand>
</feature>
<feature type="binding site" evidence="19">
    <location>
        <position position="1039"/>
    </location>
    <ligand>
        <name>S-adenosyl-L-methionine</name>
        <dbReference type="ChEBI" id="CHEBI:59789"/>
    </ligand>
</feature>
<proteinExistence type="inferred from homology"/>
<evidence type="ECO:0000256" key="12">
    <source>
        <dbReference type="ARBA" id="ARBA00022737"/>
    </source>
</evidence>
<feature type="binding site" evidence="19">
    <location>
        <position position="951"/>
    </location>
    <ligand>
        <name>methylcob(III)alamin</name>
        <dbReference type="ChEBI" id="CHEBI:28115"/>
    </ligand>
</feature>